<reference evidence="2 3" key="1">
    <citation type="submission" date="2016-10" db="EMBL/GenBank/DDBJ databases">
        <authorList>
            <person name="de Groot N.N."/>
        </authorList>
    </citation>
    <scope>NUCLEOTIDE SEQUENCE [LARGE SCALE GENOMIC DNA]</scope>
    <source>
        <strain evidence="2 3">CGMCC 1.5058</strain>
    </source>
</reference>
<dbReference type="InterPro" id="IPR046348">
    <property type="entry name" value="SIS_dom_sf"/>
</dbReference>
<evidence type="ECO:0000313" key="2">
    <source>
        <dbReference type="EMBL" id="SDI35748.1"/>
    </source>
</evidence>
<organism evidence="2 3">
    <name type="scientific">Proteiniclasticum ruminis</name>
    <dbReference type="NCBI Taxonomy" id="398199"/>
    <lineage>
        <taxon>Bacteria</taxon>
        <taxon>Bacillati</taxon>
        <taxon>Bacillota</taxon>
        <taxon>Clostridia</taxon>
        <taxon>Eubacteriales</taxon>
        <taxon>Clostridiaceae</taxon>
        <taxon>Proteiniclasticum</taxon>
    </lineage>
</organism>
<keyword evidence="2" id="KW-0238">DNA-binding</keyword>
<feature type="domain" description="HTH rpiR-type" evidence="1">
    <location>
        <begin position="1"/>
        <end position="72"/>
    </location>
</feature>
<dbReference type="SUPFAM" id="SSF46689">
    <property type="entry name" value="Homeodomain-like"/>
    <property type="match status" value="1"/>
</dbReference>
<dbReference type="GO" id="GO:0097367">
    <property type="term" value="F:carbohydrate derivative binding"/>
    <property type="evidence" value="ECO:0007669"/>
    <property type="project" value="InterPro"/>
</dbReference>
<dbReference type="RefSeq" id="WP_031577677.1">
    <property type="nucleotide sequence ID" value="NZ_FNDZ01000002.1"/>
</dbReference>
<dbReference type="InterPro" id="IPR001347">
    <property type="entry name" value="SIS_dom"/>
</dbReference>
<dbReference type="Gene3D" id="3.40.50.10490">
    <property type="entry name" value="Glucose-6-phosphate isomerase like protein, domain 1"/>
    <property type="match status" value="1"/>
</dbReference>
<dbReference type="PANTHER" id="PTHR30514:SF10">
    <property type="entry name" value="MURR_RPIR FAMILY TRANSCRIPTIONAL REGULATOR"/>
    <property type="match status" value="1"/>
</dbReference>
<dbReference type="EMBL" id="FNDZ01000002">
    <property type="protein sequence ID" value="SDI35748.1"/>
    <property type="molecule type" value="Genomic_DNA"/>
</dbReference>
<dbReference type="GO" id="GO:1901135">
    <property type="term" value="P:carbohydrate derivative metabolic process"/>
    <property type="evidence" value="ECO:0007669"/>
    <property type="project" value="InterPro"/>
</dbReference>
<name>A0A1G8JX72_9CLOT</name>
<accession>A0A1G8JX72</accession>
<dbReference type="AlphaFoldDB" id="A0A1G8JX72"/>
<evidence type="ECO:0000259" key="1">
    <source>
        <dbReference type="PROSITE" id="PS51071"/>
    </source>
</evidence>
<dbReference type="GO" id="GO:0003677">
    <property type="term" value="F:DNA binding"/>
    <property type="evidence" value="ECO:0007669"/>
    <property type="project" value="UniProtKB-KW"/>
</dbReference>
<dbReference type="InterPro" id="IPR047640">
    <property type="entry name" value="RpiR-like"/>
</dbReference>
<dbReference type="GO" id="GO:0003700">
    <property type="term" value="F:DNA-binding transcription factor activity"/>
    <property type="evidence" value="ECO:0007669"/>
    <property type="project" value="InterPro"/>
</dbReference>
<dbReference type="PROSITE" id="PS51071">
    <property type="entry name" value="HTH_RPIR"/>
    <property type="match status" value="1"/>
</dbReference>
<dbReference type="InterPro" id="IPR000281">
    <property type="entry name" value="HTH_RpiR"/>
</dbReference>
<dbReference type="InterPro" id="IPR009057">
    <property type="entry name" value="Homeodomain-like_sf"/>
</dbReference>
<dbReference type="SUPFAM" id="SSF53697">
    <property type="entry name" value="SIS domain"/>
    <property type="match status" value="1"/>
</dbReference>
<dbReference type="PANTHER" id="PTHR30514">
    <property type="entry name" value="GLUCOKINASE"/>
    <property type="match status" value="1"/>
</dbReference>
<dbReference type="Pfam" id="PF01380">
    <property type="entry name" value="SIS"/>
    <property type="match status" value="1"/>
</dbReference>
<proteinExistence type="predicted"/>
<evidence type="ECO:0000313" key="3">
    <source>
        <dbReference type="Proteomes" id="UP000183255"/>
    </source>
</evidence>
<protein>
    <submittedName>
        <fullName evidence="2">DNA-binding transcriptional regulator, MurR/RpiR family, contains HTH and SIS domains</fullName>
    </submittedName>
</protein>
<dbReference type="Proteomes" id="UP000183255">
    <property type="component" value="Unassembled WGS sequence"/>
</dbReference>
<dbReference type="Gene3D" id="1.10.10.10">
    <property type="entry name" value="Winged helix-like DNA-binding domain superfamily/Winged helix DNA-binding domain"/>
    <property type="match status" value="1"/>
</dbReference>
<dbReference type="InterPro" id="IPR036388">
    <property type="entry name" value="WH-like_DNA-bd_sf"/>
</dbReference>
<gene>
    <name evidence="2" type="ORF">SAMN05421804_102136</name>
</gene>
<sequence length="235" mass="27315">MLNVDLNKLNPLEKELYTLIRQYADEHEKMRITDVAEYCEVSPSKISKFVKKIGFANFKQYSDFLKDFATPATSSSELKRLLGFMKDFDDSLVDELVEAIKKYPKIILFGYGPSLLCAQYFEYRLRTCTNKIIVATSDELSVSSIIDSQTLIIIMTVTGTFSSFETIYAKAKQKDSEVIMVVEEYNKSLLNQCDRIFWLAKERQSDILKPYEKTRTIFFIFLEEVVLRLQEMTRA</sequence>